<evidence type="ECO:0000313" key="2">
    <source>
        <dbReference type="Proteomes" id="UP001470230"/>
    </source>
</evidence>
<proteinExistence type="predicted"/>
<evidence type="ECO:0000313" key="1">
    <source>
        <dbReference type="EMBL" id="KAK8889022.1"/>
    </source>
</evidence>
<protein>
    <submittedName>
        <fullName evidence="1">Uncharacterized protein</fullName>
    </submittedName>
</protein>
<reference evidence="1 2" key="1">
    <citation type="submission" date="2024-04" db="EMBL/GenBank/DDBJ databases">
        <title>Tritrichomonas musculus Genome.</title>
        <authorList>
            <person name="Alves-Ferreira E."/>
            <person name="Grigg M."/>
            <person name="Lorenzi H."/>
            <person name="Galac M."/>
        </authorList>
    </citation>
    <scope>NUCLEOTIDE SEQUENCE [LARGE SCALE GENOMIC DNA]</scope>
    <source>
        <strain evidence="1 2">EAF2021</strain>
    </source>
</reference>
<accession>A0ABR2KF09</accession>
<name>A0ABR2KF09_9EUKA</name>
<dbReference type="EMBL" id="JAPFFF010000005">
    <property type="protein sequence ID" value="KAK8889022.1"/>
    <property type="molecule type" value="Genomic_DNA"/>
</dbReference>
<comment type="caution">
    <text evidence="1">The sequence shown here is derived from an EMBL/GenBank/DDBJ whole genome shotgun (WGS) entry which is preliminary data.</text>
</comment>
<dbReference type="Proteomes" id="UP001470230">
    <property type="component" value="Unassembled WGS sequence"/>
</dbReference>
<sequence length="104" mass="12221">MVEKTFQFHLRDTKEYSIFKGIIYYLQTRPDAKISNDLNVFSSSVLDTNARNQSKNVILYDDLGRRFFSGREKNSWICFDFMGNRVIPTDYTIRILIVVIQKVG</sequence>
<keyword evidence="2" id="KW-1185">Reference proteome</keyword>
<organism evidence="1 2">
    <name type="scientific">Tritrichomonas musculus</name>
    <dbReference type="NCBI Taxonomy" id="1915356"/>
    <lineage>
        <taxon>Eukaryota</taxon>
        <taxon>Metamonada</taxon>
        <taxon>Parabasalia</taxon>
        <taxon>Tritrichomonadida</taxon>
        <taxon>Tritrichomonadidae</taxon>
        <taxon>Tritrichomonas</taxon>
    </lineage>
</organism>
<gene>
    <name evidence="1" type="ORF">M9Y10_033764</name>
</gene>